<organism evidence="9 10">
    <name type="scientific">Listeria rustica</name>
    <dbReference type="NCBI Taxonomy" id="2713503"/>
    <lineage>
        <taxon>Bacteria</taxon>
        <taxon>Bacillati</taxon>
        <taxon>Bacillota</taxon>
        <taxon>Bacilli</taxon>
        <taxon>Bacillales</taxon>
        <taxon>Listeriaceae</taxon>
        <taxon>Listeria</taxon>
    </lineage>
</organism>
<evidence type="ECO:0000256" key="2">
    <source>
        <dbReference type="ARBA" id="ARBA00006683"/>
    </source>
</evidence>
<proteinExistence type="inferred from homology"/>
<accession>A0A7W1T513</accession>
<reference evidence="9 10" key="2">
    <citation type="submission" date="2020-08" db="EMBL/GenBank/DDBJ databases">
        <title>Listeria ohnekaius sp. nov. and Listeria portnoyii sp. nov. isolated from non-agricultural and natural environments.</title>
        <authorList>
            <person name="Weller D."/>
            <person name="Belias A.M."/>
            <person name="Liao J."/>
            <person name="Guo S."/>
            <person name="Orsi R.H."/>
            <person name="Wiedmann M."/>
        </authorList>
    </citation>
    <scope>NUCLEOTIDE SEQUENCE [LARGE SCALE GENOMIC DNA]</scope>
    <source>
        <strain evidence="9 10">FSL W9-0585</strain>
    </source>
</reference>
<dbReference type="PANTHER" id="PTHR32309:SF13">
    <property type="entry name" value="FERRIC ENTEROBACTIN TRANSPORT PROTEIN FEPE"/>
    <property type="match status" value="1"/>
</dbReference>
<keyword evidence="4 7" id="KW-0812">Transmembrane</keyword>
<dbReference type="GO" id="GO:0004713">
    <property type="term" value="F:protein tyrosine kinase activity"/>
    <property type="evidence" value="ECO:0007669"/>
    <property type="project" value="TreeGrafter"/>
</dbReference>
<evidence type="ECO:0000256" key="4">
    <source>
        <dbReference type="ARBA" id="ARBA00022692"/>
    </source>
</evidence>
<evidence type="ECO:0000256" key="5">
    <source>
        <dbReference type="ARBA" id="ARBA00022989"/>
    </source>
</evidence>
<feature type="transmembrane region" description="Helical" evidence="7">
    <location>
        <begin position="175"/>
        <end position="194"/>
    </location>
</feature>
<comment type="subcellular location">
    <subcellularLocation>
        <location evidence="1">Cell membrane</location>
        <topology evidence="1">Multi-pass membrane protein</topology>
    </subcellularLocation>
</comment>
<evidence type="ECO:0000259" key="8">
    <source>
        <dbReference type="Pfam" id="PF02706"/>
    </source>
</evidence>
<dbReference type="GO" id="GO:0005886">
    <property type="term" value="C:plasma membrane"/>
    <property type="evidence" value="ECO:0007669"/>
    <property type="project" value="UniProtKB-SubCell"/>
</dbReference>
<keyword evidence="6 7" id="KW-0472">Membrane</keyword>
<evidence type="ECO:0000256" key="3">
    <source>
        <dbReference type="ARBA" id="ARBA00022475"/>
    </source>
</evidence>
<dbReference type="PANTHER" id="PTHR32309">
    <property type="entry name" value="TYROSINE-PROTEIN KINASE"/>
    <property type="match status" value="1"/>
</dbReference>
<keyword evidence="5 7" id="KW-1133">Transmembrane helix</keyword>
<evidence type="ECO:0000313" key="10">
    <source>
        <dbReference type="Proteomes" id="UP000548787"/>
    </source>
</evidence>
<dbReference type="InterPro" id="IPR050445">
    <property type="entry name" value="Bact_polysacc_biosynth/exp"/>
</dbReference>
<dbReference type="EMBL" id="JABJVM010000003">
    <property type="protein sequence ID" value="MBA3925600.1"/>
    <property type="molecule type" value="Genomic_DNA"/>
</dbReference>
<sequence length="225" mass="24442">MNNRIDLASVLNIIKRKFYILLICIAVSVAAIVGLTYMTVEPTYKASTEVLIEQSQMENNQQTQQDQTSTQLLNTYLVIIKSASITNEVASNLSFEMTPKQVSNSLTVENASGSKVISIIATASSPEQATEIVNETTEELKTAAPDILKNSSVIVLEKAAVGNSKTPVAPNYKTIGVLAVFLGLFVGAFIIYLGQLLNARIRTKDDVEALTDYPVLGKVSKVKKR</sequence>
<keyword evidence="3" id="KW-1003">Cell membrane</keyword>
<feature type="transmembrane region" description="Helical" evidence="7">
    <location>
        <begin position="20"/>
        <end position="40"/>
    </location>
</feature>
<dbReference type="InterPro" id="IPR003856">
    <property type="entry name" value="LPS_length_determ_N"/>
</dbReference>
<evidence type="ECO:0000256" key="6">
    <source>
        <dbReference type="ARBA" id="ARBA00023136"/>
    </source>
</evidence>
<evidence type="ECO:0000256" key="1">
    <source>
        <dbReference type="ARBA" id="ARBA00004651"/>
    </source>
</evidence>
<dbReference type="Pfam" id="PF02706">
    <property type="entry name" value="Wzz"/>
    <property type="match status" value="1"/>
</dbReference>
<comment type="similarity">
    <text evidence="2">Belongs to the CpsC/CapA family.</text>
</comment>
<dbReference type="Proteomes" id="UP000548787">
    <property type="component" value="Unassembled WGS sequence"/>
</dbReference>
<dbReference type="RefSeq" id="WP_181675821.1">
    <property type="nucleotide sequence ID" value="NZ_JABJVM010000003.1"/>
</dbReference>
<gene>
    <name evidence="9" type="ORF">HPK16_04515</name>
</gene>
<feature type="domain" description="Polysaccharide chain length determinant N-terminal" evidence="8">
    <location>
        <begin position="3"/>
        <end position="93"/>
    </location>
</feature>
<reference evidence="9 10" key="1">
    <citation type="submission" date="2020-05" db="EMBL/GenBank/DDBJ databases">
        <authorList>
            <person name="Carlin C.R."/>
        </authorList>
    </citation>
    <scope>NUCLEOTIDE SEQUENCE [LARGE SCALE GENOMIC DNA]</scope>
    <source>
        <strain evidence="9 10">FSL W9-0585</strain>
    </source>
</reference>
<dbReference type="AlphaFoldDB" id="A0A7W1T513"/>
<keyword evidence="10" id="KW-1185">Reference proteome</keyword>
<evidence type="ECO:0000256" key="7">
    <source>
        <dbReference type="SAM" id="Phobius"/>
    </source>
</evidence>
<evidence type="ECO:0000313" key="9">
    <source>
        <dbReference type="EMBL" id="MBA3925600.1"/>
    </source>
</evidence>
<comment type="caution">
    <text evidence="9">The sequence shown here is derived from an EMBL/GenBank/DDBJ whole genome shotgun (WGS) entry which is preliminary data.</text>
</comment>
<name>A0A7W1T513_9LIST</name>
<protein>
    <recommendedName>
        <fullName evidence="8">Polysaccharide chain length determinant N-terminal domain-containing protein</fullName>
    </recommendedName>
</protein>